<protein>
    <submittedName>
        <fullName evidence="4">Beta-lactamase family protein</fullName>
    </submittedName>
</protein>
<dbReference type="PANTHER" id="PTHR46825:SF9">
    <property type="entry name" value="BETA-LACTAMASE-RELATED DOMAIN-CONTAINING PROTEIN"/>
    <property type="match status" value="1"/>
</dbReference>
<feature type="transmembrane region" description="Helical" evidence="1">
    <location>
        <begin position="539"/>
        <end position="567"/>
    </location>
</feature>
<evidence type="ECO:0000313" key="5">
    <source>
        <dbReference type="Proteomes" id="UP000722336"/>
    </source>
</evidence>
<feature type="transmembrane region" description="Helical" evidence="1">
    <location>
        <begin position="609"/>
        <end position="628"/>
    </location>
</feature>
<organism evidence="4 5">
    <name type="scientific">Pacificimonas pallii</name>
    <dbReference type="NCBI Taxonomy" id="2827236"/>
    <lineage>
        <taxon>Bacteria</taxon>
        <taxon>Pseudomonadati</taxon>
        <taxon>Pseudomonadota</taxon>
        <taxon>Alphaproteobacteria</taxon>
        <taxon>Sphingomonadales</taxon>
        <taxon>Sphingosinicellaceae</taxon>
        <taxon>Pacificimonas</taxon>
    </lineage>
</organism>
<evidence type="ECO:0000313" key="4">
    <source>
        <dbReference type="EMBL" id="MBV7257129.1"/>
    </source>
</evidence>
<feature type="domain" description="Beta-lactamase-related" evidence="3">
    <location>
        <begin position="50"/>
        <end position="368"/>
    </location>
</feature>
<feature type="chain" id="PRO_5046426111" evidence="2">
    <location>
        <begin position="31"/>
        <end position="637"/>
    </location>
</feature>
<evidence type="ECO:0000256" key="1">
    <source>
        <dbReference type="SAM" id="Phobius"/>
    </source>
</evidence>
<dbReference type="Pfam" id="PF00144">
    <property type="entry name" value="Beta-lactamase"/>
    <property type="match status" value="1"/>
</dbReference>
<evidence type="ECO:0000259" key="3">
    <source>
        <dbReference type="Pfam" id="PF00144"/>
    </source>
</evidence>
<keyword evidence="5" id="KW-1185">Reference proteome</keyword>
<accession>A0ABS6SFE7</accession>
<keyword evidence="1" id="KW-0812">Transmembrane</keyword>
<keyword evidence="2" id="KW-0732">Signal</keyword>
<evidence type="ECO:0000256" key="2">
    <source>
        <dbReference type="SAM" id="SignalP"/>
    </source>
</evidence>
<dbReference type="PANTHER" id="PTHR46825">
    <property type="entry name" value="D-ALANYL-D-ALANINE-CARBOXYPEPTIDASE/ENDOPEPTIDASE AMPH"/>
    <property type="match status" value="1"/>
</dbReference>
<name>A0ABS6SFE7_9SPHN</name>
<keyword evidence="1" id="KW-0472">Membrane</keyword>
<comment type="caution">
    <text evidence="4">The sequence shown here is derived from an EMBL/GenBank/DDBJ whole genome shotgun (WGS) entry which is preliminary data.</text>
</comment>
<dbReference type="Proteomes" id="UP000722336">
    <property type="component" value="Unassembled WGS sequence"/>
</dbReference>
<dbReference type="EMBL" id="JAGSPA010000003">
    <property type="protein sequence ID" value="MBV7257129.1"/>
    <property type="molecule type" value="Genomic_DNA"/>
</dbReference>
<reference evidence="4 5" key="1">
    <citation type="submission" date="2021-04" db="EMBL/GenBank/DDBJ databases">
        <authorList>
            <person name="Pira H."/>
            <person name="Risdian C."/>
            <person name="Wink J."/>
        </authorList>
    </citation>
    <scope>NUCLEOTIDE SEQUENCE [LARGE SCALE GENOMIC DNA]</scope>
    <source>
        <strain evidence="4 5">WHA3</strain>
    </source>
</reference>
<feature type="transmembrane region" description="Helical" evidence="1">
    <location>
        <begin position="573"/>
        <end position="597"/>
    </location>
</feature>
<gene>
    <name evidence="4" type="ORF">KCG44_10080</name>
</gene>
<dbReference type="InterPro" id="IPR050491">
    <property type="entry name" value="AmpC-like"/>
</dbReference>
<feature type="transmembrane region" description="Helical" evidence="1">
    <location>
        <begin position="500"/>
        <end position="519"/>
    </location>
</feature>
<dbReference type="RefSeq" id="WP_218445958.1">
    <property type="nucleotide sequence ID" value="NZ_JAGSPA010000003.1"/>
</dbReference>
<dbReference type="InterPro" id="IPR001466">
    <property type="entry name" value="Beta-lactam-related"/>
</dbReference>
<sequence>MLSTITAVRAMTMLFLALCAAASGGGVSHAQERNDIFAPATMAALADGVAIPLMEEHSVPSGAVMIVRNDEVILSKGYGKQNIERDIPVDPETTLFRPGSISKLFTWVSVMQLVETGRLDLDRDVNAYLKNFQIKDTYPGQPVTMRHIMTHSAGFETGGMGYLIINDRSRALPMDQAMVRYEPKRVNPPGVQVAYSNYATALAGHIVATISGMSFEEYVQKNIFDVLGMKNSTFVEPVPTSMAGNLAIGYRHEGLAFEPQPFEVISSFAPAGSASATLADMILFARAIKAGGALDGKRILRSDTVKQMLSRHFSQDDRLNGMTLGFLETAQNGVRLVGHGGNTNLFHSQLAIDLANDIIIFATFTGPDGAIVTEALVSTIYDVAFPREIGKPAAPADFHMRSERYAGTYVSWRSNFSNIEKLTQLLGGISVEATDRNTLLVAGDTEFVEIGKNLFRETHGDQRIAFQEDGNGDISGLYVESLPYTSYFKASLLADGTNHIPLLVLCTAVFIFVLLRQLFQRSAFKSLIGARKRAERAALLAASLHLVAILGMVLVMVLLADSLSYAIPLAFKIWLLFPILASLATIYLLVANVRLWLSQEKGAGLLQRLRNSFVAICALYMVFFYAYWNILGFQYYA</sequence>
<feature type="signal peptide" evidence="2">
    <location>
        <begin position="1"/>
        <end position="30"/>
    </location>
</feature>
<proteinExistence type="predicted"/>
<keyword evidence="1" id="KW-1133">Transmembrane helix</keyword>